<feature type="transmembrane region" description="Helical" evidence="5">
    <location>
        <begin position="236"/>
        <end position="262"/>
    </location>
</feature>
<dbReference type="AlphaFoldDB" id="A0A4Q7ZI77"/>
<dbReference type="PANTHER" id="PTHR37422:SF13">
    <property type="entry name" value="LIPOPOLYSACCHARIDE BIOSYNTHESIS PROTEIN PA4999-RELATED"/>
    <property type="match status" value="1"/>
</dbReference>
<proteinExistence type="predicted"/>
<feature type="transmembrane region" description="Helical" evidence="5">
    <location>
        <begin position="67"/>
        <end position="87"/>
    </location>
</feature>
<reference evidence="7 8" key="1">
    <citation type="submission" date="2019-02" db="EMBL/GenBank/DDBJ databases">
        <title>Sequencing the genomes of 1000 actinobacteria strains.</title>
        <authorList>
            <person name="Klenk H.-P."/>
        </authorList>
    </citation>
    <scope>NUCLEOTIDE SEQUENCE [LARGE SCALE GENOMIC DNA]</scope>
    <source>
        <strain evidence="7 8">DSM 45162</strain>
    </source>
</reference>
<feature type="transmembrane region" description="Helical" evidence="5">
    <location>
        <begin position="122"/>
        <end position="144"/>
    </location>
</feature>
<feature type="transmembrane region" description="Helical" evidence="5">
    <location>
        <begin position="93"/>
        <end position="110"/>
    </location>
</feature>
<dbReference type="EMBL" id="SHKY01000001">
    <property type="protein sequence ID" value="RZU50154.1"/>
    <property type="molecule type" value="Genomic_DNA"/>
</dbReference>
<feature type="transmembrane region" description="Helical" evidence="5">
    <location>
        <begin position="174"/>
        <end position="191"/>
    </location>
</feature>
<evidence type="ECO:0000256" key="5">
    <source>
        <dbReference type="SAM" id="Phobius"/>
    </source>
</evidence>
<evidence type="ECO:0000313" key="8">
    <source>
        <dbReference type="Proteomes" id="UP000292564"/>
    </source>
</evidence>
<comment type="subcellular location">
    <subcellularLocation>
        <location evidence="1">Membrane</location>
        <topology evidence="1">Multi-pass membrane protein</topology>
    </subcellularLocation>
</comment>
<comment type="caution">
    <text evidence="7">The sequence shown here is derived from an EMBL/GenBank/DDBJ whole genome shotgun (WGS) entry which is preliminary data.</text>
</comment>
<keyword evidence="8" id="KW-1185">Reference proteome</keyword>
<accession>A0A4Q7ZI77</accession>
<protein>
    <submittedName>
        <fullName evidence="7">O-antigen ligase</fullName>
    </submittedName>
</protein>
<gene>
    <name evidence="7" type="ORF">EV385_1919</name>
</gene>
<evidence type="ECO:0000256" key="3">
    <source>
        <dbReference type="ARBA" id="ARBA00022989"/>
    </source>
</evidence>
<dbReference type="GO" id="GO:0016874">
    <property type="term" value="F:ligase activity"/>
    <property type="evidence" value="ECO:0007669"/>
    <property type="project" value="UniProtKB-KW"/>
</dbReference>
<keyword evidence="7" id="KW-0436">Ligase</keyword>
<sequence length="423" mass="45056">MPRPRVWRIIYAVTIALMLCAASSQPVLVSTSYYPRYAALLILAVVTYQGHRARVINIKMMTRSSRFLVLGMWLAVATGALSSLWSVDPILTLQQSAALAVLAGTIHAVLSRRWTNKRFIEGDLAVAYWVLIAFFALGFVGRAIGLPGTQSVAGFNGFQLVELRYQGLAGNPNMLAVLGVPTIPIGWHLWLHYRKVSYLLGLVPAIFSVLMSQSRTAMLAIAGGALLALLRRGPRVAFSATAAGTVLIGLGYASGVVGLVLSSQLLNSIADRFESREGGGVLNGRTAAWAETAGLIQQRPVTGWGYSAGPRLFEQLRASGDLAFGRDVVHNSYLQWLLETGAIGIAAILALVVACLIAAWKCSAQGRTSGLAWCLIAGLVMQFTESAMLGTGQAYPVVFWVAAAAATTHAIHDAATPALAHAR</sequence>
<organism evidence="7 8">
    <name type="scientific">Krasilnikovia cinnamomea</name>
    <dbReference type="NCBI Taxonomy" id="349313"/>
    <lineage>
        <taxon>Bacteria</taxon>
        <taxon>Bacillati</taxon>
        <taxon>Actinomycetota</taxon>
        <taxon>Actinomycetes</taxon>
        <taxon>Micromonosporales</taxon>
        <taxon>Micromonosporaceae</taxon>
        <taxon>Krasilnikovia</taxon>
    </lineage>
</organism>
<evidence type="ECO:0000256" key="4">
    <source>
        <dbReference type="ARBA" id="ARBA00023136"/>
    </source>
</evidence>
<keyword evidence="2 5" id="KW-0812">Transmembrane</keyword>
<dbReference type="GO" id="GO:0016020">
    <property type="term" value="C:membrane"/>
    <property type="evidence" value="ECO:0007669"/>
    <property type="project" value="UniProtKB-SubCell"/>
</dbReference>
<name>A0A4Q7ZI77_9ACTN</name>
<keyword evidence="4 5" id="KW-0472">Membrane</keyword>
<evidence type="ECO:0000313" key="7">
    <source>
        <dbReference type="EMBL" id="RZU50154.1"/>
    </source>
</evidence>
<evidence type="ECO:0000256" key="1">
    <source>
        <dbReference type="ARBA" id="ARBA00004141"/>
    </source>
</evidence>
<dbReference type="PANTHER" id="PTHR37422">
    <property type="entry name" value="TEICHURONIC ACID BIOSYNTHESIS PROTEIN TUAE"/>
    <property type="match status" value="1"/>
</dbReference>
<evidence type="ECO:0000256" key="2">
    <source>
        <dbReference type="ARBA" id="ARBA00022692"/>
    </source>
</evidence>
<dbReference type="Pfam" id="PF04932">
    <property type="entry name" value="Wzy_C"/>
    <property type="match status" value="1"/>
</dbReference>
<dbReference type="Proteomes" id="UP000292564">
    <property type="component" value="Unassembled WGS sequence"/>
</dbReference>
<feature type="transmembrane region" description="Helical" evidence="5">
    <location>
        <begin position="336"/>
        <end position="360"/>
    </location>
</feature>
<keyword evidence="3 5" id="KW-1133">Transmembrane helix</keyword>
<evidence type="ECO:0000259" key="6">
    <source>
        <dbReference type="Pfam" id="PF04932"/>
    </source>
</evidence>
<feature type="transmembrane region" description="Helical" evidence="5">
    <location>
        <begin position="34"/>
        <end position="55"/>
    </location>
</feature>
<dbReference type="InterPro" id="IPR007016">
    <property type="entry name" value="O-antigen_ligase-rel_domated"/>
</dbReference>
<feature type="domain" description="O-antigen ligase-related" evidence="6">
    <location>
        <begin position="201"/>
        <end position="348"/>
    </location>
</feature>
<dbReference type="OrthoDB" id="3396576at2"/>
<dbReference type="InterPro" id="IPR051533">
    <property type="entry name" value="WaaL-like"/>
</dbReference>
<feature type="transmembrane region" description="Helical" evidence="5">
    <location>
        <begin position="198"/>
        <end position="230"/>
    </location>
</feature>